<dbReference type="InterPro" id="IPR003423">
    <property type="entry name" value="OMP_efflux"/>
</dbReference>
<sequence length="530" mass="57382">MPYRKNSGVNGWVDMMQDDTASKSQGRSRSAEYRWGRLRRSIEYTTLHRVPWLALALLAAAPASGFASDTTLAKPVQLSSDGAPAATGALQPPAKGHGLPDANSKLQGAMSQGYVDNPAIAARRAGQVAVDEGVAQALAALRPTLTATASAGRIEERRFSPDFENRREPQNARVSASLLLFDGFASINGVRASEARAEAGRHGLSNSEQRLLSEIAAAYANIWRDRSIVALERQNVGFLSEQRRSVKRRLELGDLSRTDLAQADARYNEARANLSAAKAELVASGSTYTELVGLPPSKVARPLVPDTLFPKTLEAALAEAAANNPLIKKAKADEVAADHDVDARIGAFFPKITVDAAYDTATFTSSSFEKSTEASAFVRVNFPFYDGGAKESRYREAKARAIEKSYERAAAKRGVWASVRTLWHRRAAAKARITAASRQLAATELAVRGLTIEAKVGQRSVIDILDGQRDRVAAKIALVWARADYVTTSYQLLAAMGKSTPQHLDLPVETYDATTRLASIKRSWLGLFIE</sequence>
<keyword evidence="5" id="KW-0472">Membrane</keyword>
<dbReference type="EMBL" id="UOEM01000102">
    <property type="protein sequence ID" value="VAW17214.1"/>
    <property type="molecule type" value="Genomic_DNA"/>
</dbReference>
<evidence type="ECO:0000256" key="3">
    <source>
        <dbReference type="ARBA" id="ARBA00022452"/>
    </source>
</evidence>
<dbReference type="AlphaFoldDB" id="A0A3B0U916"/>
<keyword evidence="2" id="KW-0813">Transport</keyword>
<dbReference type="SUPFAM" id="SSF56954">
    <property type="entry name" value="Outer membrane efflux proteins (OEP)"/>
    <property type="match status" value="1"/>
</dbReference>
<dbReference type="InterPro" id="IPR010130">
    <property type="entry name" value="T1SS_OMP_TolC"/>
</dbReference>
<keyword evidence="6" id="KW-0998">Cell outer membrane</keyword>
<name>A0A3B0U916_9ZZZZ</name>
<dbReference type="NCBIfam" id="TIGR01844">
    <property type="entry name" value="type_I_sec_TolC"/>
    <property type="match status" value="1"/>
</dbReference>
<evidence type="ECO:0000256" key="2">
    <source>
        <dbReference type="ARBA" id="ARBA00022448"/>
    </source>
</evidence>
<organism evidence="8">
    <name type="scientific">hydrothermal vent metagenome</name>
    <dbReference type="NCBI Taxonomy" id="652676"/>
    <lineage>
        <taxon>unclassified sequences</taxon>
        <taxon>metagenomes</taxon>
        <taxon>ecological metagenomes</taxon>
    </lineage>
</organism>
<comment type="subcellular location">
    <subcellularLocation>
        <location evidence="1">Cell outer membrane</location>
    </subcellularLocation>
</comment>
<evidence type="ECO:0000256" key="1">
    <source>
        <dbReference type="ARBA" id="ARBA00004442"/>
    </source>
</evidence>
<proteinExistence type="predicted"/>
<feature type="region of interest" description="Disordered" evidence="7">
    <location>
        <begin position="83"/>
        <end position="102"/>
    </location>
</feature>
<keyword evidence="3" id="KW-1134">Transmembrane beta strand</keyword>
<feature type="region of interest" description="Disordered" evidence="7">
    <location>
        <begin position="1"/>
        <end position="30"/>
    </location>
</feature>
<evidence type="ECO:0008006" key="9">
    <source>
        <dbReference type="Google" id="ProtNLM"/>
    </source>
</evidence>
<evidence type="ECO:0000313" key="8">
    <source>
        <dbReference type="EMBL" id="VAW17214.1"/>
    </source>
</evidence>
<dbReference type="PANTHER" id="PTHR30026:SF22">
    <property type="entry name" value="OUTER MEMBRANE EFFLUX PROTEIN"/>
    <property type="match status" value="1"/>
</dbReference>
<evidence type="ECO:0000256" key="4">
    <source>
        <dbReference type="ARBA" id="ARBA00022692"/>
    </source>
</evidence>
<evidence type="ECO:0000256" key="7">
    <source>
        <dbReference type="SAM" id="MobiDB-lite"/>
    </source>
</evidence>
<keyword evidence="4" id="KW-0812">Transmembrane</keyword>
<protein>
    <recommendedName>
        <fullName evidence="9">Type I secretion outer membrane protein, TolC</fullName>
    </recommendedName>
</protein>
<dbReference type="PANTHER" id="PTHR30026">
    <property type="entry name" value="OUTER MEMBRANE PROTEIN TOLC"/>
    <property type="match status" value="1"/>
</dbReference>
<dbReference type="GO" id="GO:1990281">
    <property type="term" value="C:efflux pump complex"/>
    <property type="evidence" value="ECO:0007669"/>
    <property type="project" value="TreeGrafter"/>
</dbReference>
<reference evidence="8" key="1">
    <citation type="submission" date="2018-06" db="EMBL/GenBank/DDBJ databases">
        <authorList>
            <person name="Zhirakovskaya E."/>
        </authorList>
    </citation>
    <scope>NUCLEOTIDE SEQUENCE</scope>
</reference>
<dbReference type="GO" id="GO:0009279">
    <property type="term" value="C:cell outer membrane"/>
    <property type="evidence" value="ECO:0007669"/>
    <property type="project" value="UniProtKB-SubCell"/>
</dbReference>
<evidence type="ECO:0000256" key="5">
    <source>
        <dbReference type="ARBA" id="ARBA00023136"/>
    </source>
</evidence>
<gene>
    <name evidence="8" type="ORF">MNBD_ALPHA09-1246</name>
</gene>
<dbReference type="GO" id="GO:0015288">
    <property type="term" value="F:porin activity"/>
    <property type="evidence" value="ECO:0007669"/>
    <property type="project" value="TreeGrafter"/>
</dbReference>
<dbReference type="InterPro" id="IPR051906">
    <property type="entry name" value="TolC-like"/>
</dbReference>
<dbReference type="Gene3D" id="1.20.1600.10">
    <property type="entry name" value="Outer membrane efflux proteins (OEP)"/>
    <property type="match status" value="1"/>
</dbReference>
<accession>A0A3B0U916</accession>
<evidence type="ECO:0000256" key="6">
    <source>
        <dbReference type="ARBA" id="ARBA00023237"/>
    </source>
</evidence>
<dbReference type="Pfam" id="PF02321">
    <property type="entry name" value="OEP"/>
    <property type="match status" value="2"/>
</dbReference>
<dbReference type="GO" id="GO:0015562">
    <property type="term" value="F:efflux transmembrane transporter activity"/>
    <property type="evidence" value="ECO:0007669"/>
    <property type="project" value="InterPro"/>
</dbReference>